<evidence type="ECO:0000256" key="1">
    <source>
        <dbReference type="SAM" id="MobiDB-lite"/>
    </source>
</evidence>
<protein>
    <submittedName>
        <fullName evidence="2">Uncharacterized protein</fullName>
    </submittedName>
</protein>
<sequence length="338" mass="34143">MTGLGVERAPRAAYPSPSVSPTAASMPLPPHIQGAERQRSRWGLRLLVVGGLAGAAWLLTGTAAQAADRADEPSGSLLGAVLGGDVTAPVTDLLSAAAQPLETVPAHQHHAVADILEVPQRVLTRPAETVDEIALGDTGTDVDTAVSGVGTVLRGVAGPLRLTGGSAPHQHISTAVTDLIGIQDDARPATERPLAPAVEPMQVEASPAPVAQPNRVRLSKALRAPAAALRSGIAARHVKATSAPVVHRHRHAAAHAAVAGPETVRGGTPDGPAAPLQLHLGDVSGTPTSGSGTPTEGGSAAFLPAAIANSTVACHRLPIASDVEVRRYDAEAPTVSPD</sequence>
<feature type="region of interest" description="Disordered" evidence="1">
    <location>
        <begin position="257"/>
        <end position="297"/>
    </location>
</feature>
<organism evidence="2 3">
    <name type="scientific">Paractinoplanes toevensis</name>
    <dbReference type="NCBI Taxonomy" id="571911"/>
    <lineage>
        <taxon>Bacteria</taxon>
        <taxon>Bacillati</taxon>
        <taxon>Actinomycetota</taxon>
        <taxon>Actinomycetes</taxon>
        <taxon>Micromonosporales</taxon>
        <taxon>Micromonosporaceae</taxon>
        <taxon>Paractinoplanes</taxon>
    </lineage>
</organism>
<name>A0A919T892_9ACTN</name>
<feature type="compositionally biased region" description="Low complexity" evidence="1">
    <location>
        <begin position="284"/>
        <end position="297"/>
    </location>
</feature>
<evidence type="ECO:0000313" key="3">
    <source>
        <dbReference type="Proteomes" id="UP000677082"/>
    </source>
</evidence>
<comment type="caution">
    <text evidence="2">The sequence shown here is derived from an EMBL/GenBank/DDBJ whole genome shotgun (WGS) entry which is preliminary data.</text>
</comment>
<accession>A0A919T892</accession>
<gene>
    <name evidence="2" type="ORF">Ato02nite_023100</name>
</gene>
<dbReference type="AlphaFoldDB" id="A0A919T892"/>
<proteinExistence type="predicted"/>
<keyword evidence="3" id="KW-1185">Reference proteome</keyword>
<dbReference type="Proteomes" id="UP000677082">
    <property type="component" value="Unassembled WGS sequence"/>
</dbReference>
<evidence type="ECO:0000313" key="2">
    <source>
        <dbReference type="EMBL" id="GIM90517.1"/>
    </source>
</evidence>
<dbReference type="EMBL" id="BOQN01000031">
    <property type="protein sequence ID" value="GIM90517.1"/>
    <property type="molecule type" value="Genomic_DNA"/>
</dbReference>
<reference evidence="2 3" key="1">
    <citation type="submission" date="2021-03" db="EMBL/GenBank/DDBJ databases">
        <title>Whole genome shotgun sequence of Actinoplanes toevensis NBRC 105298.</title>
        <authorList>
            <person name="Komaki H."/>
            <person name="Tamura T."/>
        </authorList>
    </citation>
    <scope>NUCLEOTIDE SEQUENCE [LARGE SCALE GENOMIC DNA]</scope>
    <source>
        <strain evidence="2 3">NBRC 105298</strain>
    </source>
</reference>
<feature type="region of interest" description="Disordered" evidence="1">
    <location>
        <begin position="1"/>
        <end position="34"/>
    </location>
</feature>